<evidence type="ECO:0000313" key="3">
    <source>
        <dbReference type="Proteomes" id="UP001286456"/>
    </source>
</evidence>
<feature type="region of interest" description="Disordered" evidence="1">
    <location>
        <begin position="1"/>
        <end position="311"/>
    </location>
</feature>
<feature type="compositionally biased region" description="Basic and acidic residues" evidence="1">
    <location>
        <begin position="228"/>
        <end position="242"/>
    </location>
</feature>
<name>A0AAE0J3C3_9PEZI</name>
<reference evidence="2" key="1">
    <citation type="journal article" date="2023" name="Mol. Phylogenet. Evol.">
        <title>Genome-scale phylogeny and comparative genomics of the fungal order Sordariales.</title>
        <authorList>
            <person name="Hensen N."/>
            <person name="Bonometti L."/>
            <person name="Westerberg I."/>
            <person name="Brannstrom I.O."/>
            <person name="Guillou S."/>
            <person name="Cros-Aarteil S."/>
            <person name="Calhoun S."/>
            <person name="Haridas S."/>
            <person name="Kuo A."/>
            <person name="Mondo S."/>
            <person name="Pangilinan J."/>
            <person name="Riley R."/>
            <person name="LaButti K."/>
            <person name="Andreopoulos B."/>
            <person name="Lipzen A."/>
            <person name="Chen C."/>
            <person name="Yan M."/>
            <person name="Daum C."/>
            <person name="Ng V."/>
            <person name="Clum A."/>
            <person name="Steindorff A."/>
            <person name="Ohm R.A."/>
            <person name="Martin F."/>
            <person name="Silar P."/>
            <person name="Natvig D.O."/>
            <person name="Lalanne C."/>
            <person name="Gautier V."/>
            <person name="Ament-Velasquez S.L."/>
            <person name="Kruys A."/>
            <person name="Hutchinson M.I."/>
            <person name="Powell A.J."/>
            <person name="Barry K."/>
            <person name="Miller A.N."/>
            <person name="Grigoriev I.V."/>
            <person name="Debuchy R."/>
            <person name="Gladieux P."/>
            <person name="Hiltunen Thoren M."/>
            <person name="Johannesson H."/>
        </authorList>
    </citation>
    <scope>NUCLEOTIDE SEQUENCE</scope>
    <source>
        <strain evidence="2">SMH4131-1</strain>
    </source>
</reference>
<sequence length="311" mass="33168">MQGEERKKKKEQRIAVPLSHLEPATTPSTATASTTRKKRNSLQGATPPQRQPLDSNEGQQHEVYPPMGYFPPPASRSLRPRSGTSSSRPPSRSAVDREQSSSPFTYSYVQQGDHTASLRHSSDPVIIGVRSRNTPSHGGSPAIDNHSSPAATLRGSGPAAPESSRQPQGGVDPFQFMTGGARAAYHAGTGPVRQNASASPSDPRPGPSTRSSRRRSKDESSEEETSSEEDKRASGPRHHDQGAKIGSSGRGRVQEVITVIEGRPSSAQERRRSQEEPPPPASKNAPAPPSPPVKRKAVATGATGGRRRKGK</sequence>
<dbReference type="Proteomes" id="UP001286456">
    <property type="component" value="Unassembled WGS sequence"/>
</dbReference>
<protein>
    <submittedName>
        <fullName evidence="2">Uncharacterized protein</fullName>
    </submittedName>
</protein>
<feature type="compositionally biased region" description="Pro residues" evidence="1">
    <location>
        <begin position="276"/>
        <end position="292"/>
    </location>
</feature>
<gene>
    <name evidence="2" type="ORF">B0T19DRAFT_17713</name>
</gene>
<accession>A0AAE0J3C3</accession>
<evidence type="ECO:0000256" key="1">
    <source>
        <dbReference type="SAM" id="MobiDB-lite"/>
    </source>
</evidence>
<feature type="compositionally biased region" description="Low complexity" evidence="1">
    <location>
        <begin position="23"/>
        <end position="34"/>
    </location>
</feature>
<comment type="caution">
    <text evidence="2">The sequence shown here is derived from an EMBL/GenBank/DDBJ whole genome shotgun (WGS) entry which is preliminary data.</text>
</comment>
<keyword evidence="3" id="KW-1185">Reference proteome</keyword>
<feature type="compositionally biased region" description="Polar residues" evidence="1">
    <location>
        <begin position="100"/>
        <end position="114"/>
    </location>
</feature>
<feature type="compositionally biased region" description="Low complexity" evidence="1">
    <location>
        <begin position="75"/>
        <end position="93"/>
    </location>
</feature>
<proteinExistence type="predicted"/>
<dbReference type="AlphaFoldDB" id="A0AAE0J3C3"/>
<dbReference type="EMBL" id="JAUEPO010000001">
    <property type="protein sequence ID" value="KAK3335770.1"/>
    <property type="molecule type" value="Genomic_DNA"/>
</dbReference>
<reference evidence="2" key="2">
    <citation type="submission" date="2023-06" db="EMBL/GenBank/DDBJ databases">
        <authorList>
            <consortium name="Lawrence Berkeley National Laboratory"/>
            <person name="Haridas S."/>
            <person name="Hensen N."/>
            <person name="Bonometti L."/>
            <person name="Westerberg I."/>
            <person name="Brannstrom I.O."/>
            <person name="Guillou S."/>
            <person name="Cros-Aarteil S."/>
            <person name="Calhoun S."/>
            <person name="Kuo A."/>
            <person name="Mondo S."/>
            <person name="Pangilinan J."/>
            <person name="Riley R."/>
            <person name="Labutti K."/>
            <person name="Andreopoulos B."/>
            <person name="Lipzen A."/>
            <person name="Chen C."/>
            <person name="Yanf M."/>
            <person name="Daum C."/>
            <person name="Ng V."/>
            <person name="Clum A."/>
            <person name="Steindorff A."/>
            <person name="Ohm R."/>
            <person name="Martin F."/>
            <person name="Silar P."/>
            <person name="Natvig D."/>
            <person name="Lalanne C."/>
            <person name="Gautier V."/>
            <person name="Ament-Velasquez S.L."/>
            <person name="Kruys A."/>
            <person name="Hutchinson M.I."/>
            <person name="Powell A.J."/>
            <person name="Barry K."/>
            <person name="Miller A.N."/>
            <person name="Grigoriev I.V."/>
            <person name="Debuchy R."/>
            <person name="Gladieux P."/>
            <person name="Thoren M.H."/>
            <person name="Johannesson H."/>
        </authorList>
    </citation>
    <scope>NUCLEOTIDE SEQUENCE</scope>
    <source>
        <strain evidence="2">SMH4131-1</strain>
    </source>
</reference>
<evidence type="ECO:0000313" key="2">
    <source>
        <dbReference type="EMBL" id="KAK3335770.1"/>
    </source>
</evidence>
<feature type="compositionally biased region" description="Polar residues" evidence="1">
    <location>
        <begin position="41"/>
        <end position="58"/>
    </location>
</feature>
<organism evidence="2 3">
    <name type="scientific">Cercophora scortea</name>
    <dbReference type="NCBI Taxonomy" id="314031"/>
    <lineage>
        <taxon>Eukaryota</taxon>
        <taxon>Fungi</taxon>
        <taxon>Dikarya</taxon>
        <taxon>Ascomycota</taxon>
        <taxon>Pezizomycotina</taxon>
        <taxon>Sordariomycetes</taxon>
        <taxon>Sordariomycetidae</taxon>
        <taxon>Sordariales</taxon>
        <taxon>Lasiosphaeriaceae</taxon>
        <taxon>Cercophora</taxon>
    </lineage>
</organism>